<dbReference type="RefSeq" id="WP_078746487.1">
    <property type="nucleotide sequence ID" value="NZ_FUXG01000029.1"/>
</dbReference>
<name>A0A1T4SDV2_9GAMM</name>
<proteinExistence type="predicted"/>
<dbReference type="Proteomes" id="UP000191418">
    <property type="component" value="Unassembled WGS sequence"/>
</dbReference>
<protein>
    <recommendedName>
        <fullName evidence="3">DUF2442 domain-containing protein</fullName>
    </recommendedName>
</protein>
<comment type="caution">
    <text evidence="1">The sequence shown here is derived from an EMBL/GenBank/DDBJ whole genome shotgun (WGS) entry which is preliminary data.</text>
</comment>
<dbReference type="AlphaFoldDB" id="A0A1T4SDV2"/>
<evidence type="ECO:0008006" key="3">
    <source>
        <dbReference type="Google" id="ProtNLM"/>
    </source>
</evidence>
<gene>
    <name evidence="1" type="ORF">BTE48_14760</name>
</gene>
<dbReference type="OrthoDB" id="5570386at2"/>
<evidence type="ECO:0000313" key="1">
    <source>
        <dbReference type="EMBL" id="OPX54321.1"/>
    </source>
</evidence>
<dbReference type="EMBL" id="MTSM01000028">
    <property type="protein sequence ID" value="OPX54321.1"/>
    <property type="molecule type" value="Genomic_DNA"/>
</dbReference>
<evidence type="ECO:0000313" key="2">
    <source>
        <dbReference type="Proteomes" id="UP000191418"/>
    </source>
</evidence>
<reference evidence="1 2" key="1">
    <citation type="submission" date="2017-01" db="EMBL/GenBank/DDBJ databases">
        <title>Genome Sequencing of a Marine Spirillum, Oceanospirillum multiglobuliferum ATCC 33336, from Japan.</title>
        <authorList>
            <person name="Carney J.G."/>
            <person name="Trachtenberg A.M."/>
            <person name="Rheaume B.A."/>
            <person name="Linnane J.D."/>
            <person name="Pitts N.L."/>
            <person name="Mykles D.L."/>
            <person name="Maclea K.S."/>
        </authorList>
    </citation>
    <scope>NUCLEOTIDE SEQUENCE [LARGE SCALE GENOMIC DNA]</scope>
    <source>
        <strain evidence="1 2">ATCC 33336</strain>
    </source>
</reference>
<organism evidence="1 2">
    <name type="scientific">Oceanospirillum multiglobuliferum</name>
    <dbReference type="NCBI Taxonomy" id="64969"/>
    <lineage>
        <taxon>Bacteria</taxon>
        <taxon>Pseudomonadati</taxon>
        <taxon>Pseudomonadota</taxon>
        <taxon>Gammaproteobacteria</taxon>
        <taxon>Oceanospirillales</taxon>
        <taxon>Oceanospirillaceae</taxon>
        <taxon>Oceanospirillum</taxon>
    </lineage>
</organism>
<dbReference type="Pfam" id="PF10387">
    <property type="entry name" value="DUF2442"/>
    <property type="match status" value="1"/>
</dbReference>
<keyword evidence="2" id="KW-1185">Reference proteome</keyword>
<dbReference type="InterPro" id="IPR018841">
    <property type="entry name" value="DUF2442"/>
</dbReference>
<dbReference type="InterPro" id="IPR036782">
    <property type="entry name" value="NE0471-like_N"/>
</dbReference>
<sequence length="75" mass="8730">MKLQAFEHKKQYVFVLEFEDHSRVEADLSSLLADYVEPSAIKTAQIDPDWGCLMFKDGMVDIEPKTLYKFAMKNQ</sequence>
<accession>A0A1T4SDV2</accession>
<dbReference type="SUPFAM" id="SSF143880">
    <property type="entry name" value="NE0471 N-terminal domain-like"/>
    <property type="match status" value="1"/>
</dbReference>